<proteinExistence type="predicted"/>
<gene>
    <name evidence="1" type="ORF">L544_3653</name>
</gene>
<dbReference type="EMBL" id="JHEM01000017">
    <property type="protein sequence ID" value="KCB23826.1"/>
    <property type="molecule type" value="Genomic_DNA"/>
</dbReference>
<evidence type="ECO:0000313" key="1">
    <source>
        <dbReference type="EMBL" id="KCB23826.1"/>
    </source>
</evidence>
<accession>A0ABR4R0P6</accession>
<protein>
    <submittedName>
        <fullName evidence="1">Uncharacterized protein</fullName>
    </submittedName>
</protein>
<sequence length="52" mass="5570">MAARGVAKAVRAFTRGGRRGFISGGYKRPRHRSSTPARGCGKLAFCHGRPQA</sequence>
<comment type="caution">
    <text evidence="1">The sequence shown here is derived from an EMBL/GenBank/DDBJ whole genome shotgun (WGS) entry which is preliminary data.</text>
</comment>
<organism evidence="1 2">
    <name type="scientific">Bordetella hinzii OH87 BAL007II</name>
    <dbReference type="NCBI Taxonomy" id="1331262"/>
    <lineage>
        <taxon>Bacteria</taxon>
        <taxon>Pseudomonadati</taxon>
        <taxon>Pseudomonadota</taxon>
        <taxon>Betaproteobacteria</taxon>
        <taxon>Burkholderiales</taxon>
        <taxon>Alcaligenaceae</taxon>
        <taxon>Bordetella</taxon>
    </lineage>
</organism>
<keyword evidence="2" id="KW-1185">Reference proteome</keyword>
<name>A0ABR4R0P6_9BORD</name>
<dbReference type="Proteomes" id="UP000025748">
    <property type="component" value="Unassembled WGS sequence"/>
</dbReference>
<evidence type="ECO:0000313" key="2">
    <source>
        <dbReference type="Proteomes" id="UP000025748"/>
    </source>
</evidence>
<reference evidence="1 2" key="1">
    <citation type="submission" date="2014-03" db="EMBL/GenBank/DDBJ databases">
        <title>Genome sequence of Bordetella hinzii.</title>
        <authorList>
            <person name="Register K."/>
            <person name="Harvill E."/>
            <person name="Goodfield L.L."/>
            <person name="Ivanov Y.V."/>
            <person name="Meyer J.A."/>
            <person name="Muse S.J."/>
            <person name="Jacobs N."/>
            <person name="Bendor L."/>
            <person name="Smallridge W.E."/>
            <person name="Brinkac L.M."/>
            <person name="Sanka R."/>
            <person name="Kim M."/>
            <person name="Losada L."/>
        </authorList>
    </citation>
    <scope>NUCLEOTIDE SEQUENCE [LARGE SCALE GENOMIC DNA]</scope>
    <source>
        <strain evidence="1 2">OH87 BAL007II</strain>
    </source>
</reference>